<keyword evidence="2" id="KW-1185">Reference proteome</keyword>
<gene>
    <name evidence="1" type="ORF">H9647_15025</name>
</gene>
<dbReference type="PANTHER" id="PTHR40045">
    <property type="entry name" value="YCGG FAMILY PROTEIN"/>
    <property type="match status" value="1"/>
</dbReference>
<dbReference type="PANTHER" id="PTHR40045:SF1">
    <property type="entry name" value="YQCI_YCGG FAMILY PROTEIN"/>
    <property type="match status" value="1"/>
</dbReference>
<dbReference type="Pfam" id="PF08892">
    <property type="entry name" value="YqcI_YcgG"/>
    <property type="match status" value="1"/>
</dbReference>
<organism evidence="1 2">
    <name type="scientific">Paenibacillus gallinarum</name>
    <dbReference type="NCBI Taxonomy" id="2762232"/>
    <lineage>
        <taxon>Bacteria</taxon>
        <taxon>Bacillati</taxon>
        <taxon>Bacillota</taxon>
        <taxon>Bacilli</taxon>
        <taxon>Bacillales</taxon>
        <taxon>Paenibacillaceae</taxon>
        <taxon>Paenibacillus</taxon>
    </lineage>
</organism>
<dbReference type="RefSeq" id="WP_191801314.1">
    <property type="nucleotide sequence ID" value="NZ_JACSQL010000006.1"/>
</dbReference>
<evidence type="ECO:0000313" key="2">
    <source>
        <dbReference type="Proteomes" id="UP000608071"/>
    </source>
</evidence>
<comment type="caution">
    <text evidence="1">The sequence shown here is derived from an EMBL/GenBank/DDBJ whole genome shotgun (WGS) entry which is preliminary data.</text>
</comment>
<accession>A0ABR8T0V7</accession>
<protein>
    <submittedName>
        <fullName evidence="1">YqcI/YcgG family protein</fullName>
    </submittedName>
</protein>
<proteinExistence type="predicted"/>
<dbReference type="EMBL" id="JACSQL010000006">
    <property type="protein sequence ID" value="MBD7969383.1"/>
    <property type="molecule type" value="Genomic_DNA"/>
</dbReference>
<reference evidence="1 2" key="1">
    <citation type="submission" date="2020-08" db="EMBL/GenBank/DDBJ databases">
        <title>A Genomic Blueprint of the Chicken Gut Microbiome.</title>
        <authorList>
            <person name="Gilroy R."/>
            <person name="Ravi A."/>
            <person name="Getino M."/>
            <person name="Pursley I."/>
            <person name="Horton D.L."/>
            <person name="Alikhan N.-F."/>
            <person name="Baker D."/>
            <person name="Gharbi K."/>
            <person name="Hall N."/>
            <person name="Watson M."/>
            <person name="Adriaenssens E.M."/>
            <person name="Foster-Nyarko E."/>
            <person name="Jarju S."/>
            <person name="Secka A."/>
            <person name="Antonio M."/>
            <person name="Oren A."/>
            <person name="Chaudhuri R."/>
            <person name="La Ragione R.M."/>
            <person name="Hildebrand F."/>
            <person name="Pallen M.J."/>
        </authorList>
    </citation>
    <scope>NUCLEOTIDE SEQUENCE [LARGE SCALE GENOMIC DNA]</scope>
    <source>
        <strain evidence="1 2">Sa2BVA9</strain>
    </source>
</reference>
<name>A0ABR8T0V7_9BACL</name>
<dbReference type="InterPro" id="IPR014988">
    <property type="entry name" value="Uncharacterised_YqcI/YcgG"/>
</dbReference>
<evidence type="ECO:0000313" key="1">
    <source>
        <dbReference type="EMBL" id="MBD7969383.1"/>
    </source>
</evidence>
<sequence>MLLFEKEKLSTLSLGKWQQDAFQLFESKMTDTAHKFPCIPATIGFKLNHFRYGFLSDPRSDQAADELAELLSMYGEQSQAFGKYTSLIAFFDTPPDIQKNYQVSDYRQLFWDVLSKVSSRDQEEWPSHIPTDPHHHVWEYCYAGEQYFMYCATPAHDRRQSRYFPYFIYAITPRWVLTEFNSNAQASVQLKTKIRERIEAYDEVGIHPDLQSYGSQDNYEWKQYFLNDDNTSTAESKCPFAHLHLKKQS</sequence>
<dbReference type="Proteomes" id="UP000608071">
    <property type="component" value="Unassembled WGS sequence"/>
</dbReference>